<keyword evidence="6" id="KW-0812">Transmembrane</keyword>
<dbReference type="STRING" id="29170.A0A368F8A7"/>
<organism evidence="11 12">
    <name type="scientific">Ancylostoma caninum</name>
    <name type="common">Dog hookworm</name>
    <dbReference type="NCBI Taxonomy" id="29170"/>
    <lineage>
        <taxon>Eukaryota</taxon>
        <taxon>Metazoa</taxon>
        <taxon>Ecdysozoa</taxon>
        <taxon>Nematoda</taxon>
        <taxon>Chromadorea</taxon>
        <taxon>Rhabditida</taxon>
        <taxon>Rhabditina</taxon>
        <taxon>Rhabditomorpha</taxon>
        <taxon>Strongyloidea</taxon>
        <taxon>Ancylostomatidae</taxon>
        <taxon>Ancylostomatinae</taxon>
        <taxon>Ancylostoma</taxon>
    </lineage>
</organism>
<evidence type="ECO:0000313" key="11">
    <source>
        <dbReference type="EMBL" id="RCN28404.1"/>
    </source>
</evidence>
<comment type="subcellular location">
    <subcellularLocation>
        <location evidence="1">Endoplasmic reticulum membrane</location>
        <topology evidence="1">Multi-pass membrane protein</topology>
    </subcellularLocation>
</comment>
<dbReference type="Pfam" id="PF05208">
    <property type="entry name" value="ALG3"/>
    <property type="match status" value="1"/>
</dbReference>
<gene>
    <name evidence="11" type="ORF">ANCCAN_25854</name>
</gene>
<name>A0A368F8A7_ANCCA</name>
<keyword evidence="9" id="KW-0472">Membrane</keyword>
<protein>
    <recommendedName>
        <fullName evidence="3">dolichyl-P-Man:Man5GlcNAc2-PP-dolichol alpha-1,3-mannosyltransferase</fullName>
        <ecNumber evidence="3">2.4.1.258</ecNumber>
    </recommendedName>
</protein>
<evidence type="ECO:0000256" key="8">
    <source>
        <dbReference type="ARBA" id="ARBA00022989"/>
    </source>
</evidence>
<keyword evidence="8" id="KW-1133">Transmembrane helix</keyword>
<evidence type="ECO:0000256" key="10">
    <source>
        <dbReference type="ARBA" id="ARBA00049506"/>
    </source>
</evidence>
<keyword evidence="12" id="KW-1185">Reference proteome</keyword>
<evidence type="ECO:0000256" key="4">
    <source>
        <dbReference type="ARBA" id="ARBA00022676"/>
    </source>
</evidence>
<evidence type="ECO:0000256" key="3">
    <source>
        <dbReference type="ARBA" id="ARBA00011964"/>
    </source>
</evidence>
<dbReference type="PANTHER" id="PTHR12646:SF0">
    <property type="entry name" value="DOL-P-MAN:MAN(5)GLCNAC(2)-PP-DOL ALPHA-1,3-MANNOSYLTRANSFERASE"/>
    <property type="match status" value="1"/>
</dbReference>
<dbReference type="EC" id="2.4.1.258" evidence="3"/>
<evidence type="ECO:0000256" key="1">
    <source>
        <dbReference type="ARBA" id="ARBA00004477"/>
    </source>
</evidence>
<evidence type="ECO:0000256" key="6">
    <source>
        <dbReference type="ARBA" id="ARBA00022692"/>
    </source>
</evidence>
<proteinExistence type="predicted"/>
<dbReference type="InterPro" id="IPR007873">
    <property type="entry name" value="Glycosyltransferase_ALG3"/>
</dbReference>
<comment type="catalytic activity">
    <reaction evidence="10">
        <text>an alpha-D-Man-(1-&gt;2)-alpha-D-Man-(1-&gt;2)-alpha-D-Man-(1-&gt;3)-[alpha-D-Man-(1-&gt;6)]-beta-D-Man-(1-&gt;4)-beta-D-GlcNAc-(1-&gt;4)-alpha-D-GlcNAc-diphospho-di-trans,poly-cis-dolichol + a di-trans,poly-cis-dolichyl beta-D-mannosyl phosphate = an alpha-D-Man-(1-&gt;2)-alpha-D-Man-(1-&gt;2)-alpha-D-Man-(1-&gt;3)-[alpha-D-Man-(1-&gt;3)-alpha-D-Man-(1-&gt;6)]-beta-D-Man-(1-&gt;4)-beta-D-GlcNAc-(1-&gt;4)-alpha-D-GlcNAc-diphospho-di-trans,poly-cis-dolichol + a di-trans,poly-cis-dolichyl phosphate + H(+)</text>
        <dbReference type="Rhea" id="RHEA:29527"/>
        <dbReference type="Rhea" id="RHEA-COMP:19498"/>
        <dbReference type="Rhea" id="RHEA-COMP:19501"/>
        <dbReference type="Rhea" id="RHEA-COMP:19516"/>
        <dbReference type="Rhea" id="RHEA-COMP:19517"/>
        <dbReference type="ChEBI" id="CHEBI:15378"/>
        <dbReference type="ChEBI" id="CHEBI:57683"/>
        <dbReference type="ChEBI" id="CHEBI:58211"/>
        <dbReference type="ChEBI" id="CHEBI:132515"/>
        <dbReference type="ChEBI" id="CHEBI:132516"/>
        <dbReference type="EC" id="2.4.1.258"/>
    </reaction>
    <physiologicalReaction direction="left-to-right" evidence="10">
        <dbReference type="Rhea" id="RHEA:29528"/>
    </physiologicalReaction>
</comment>
<dbReference type="Proteomes" id="UP000252519">
    <property type="component" value="Unassembled WGS sequence"/>
</dbReference>
<dbReference type="EMBL" id="JOJR01002643">
    <property type="protein sequence ID" value="RCN28404.1"/>
    <property type="molecule type" value="Genomic_DNA"/>
</dbReference>
<accession>A0A368F8A7</accession>
<sequence>MSLKENLLRLVFTVNTTGFLLIAAVIFVVDAIATFAIIQKVPYTEIDWSTYMQQVECYTKKNIRNYSQIGGDTGPVV</sequence>
<evidence type="ECO:0000256" key="7">
    <source>
        <dbReference type="ARBA" id="ARBA00022824"/>
    </source>
</evidence>
<dbReference type="PANTHER" id="PTHR12646">
    <property type="entry name" value="NOT56 - RELATED"/>
    <property type="match status" value="1"/>
</dbReference>
<dbReference type="GO" id="GO:0005789">
    <property type="term" value="C:endoplasmic reticulum membrane"/>
    <property type="evidence" value="ECO:0007669"/>
    <property type="project" value="UniProtKB-SubCell"/>
</dbReference>
<evidence type="ECO:0000256" key="9">
    <source>
        <dbReference type="ARBA" id="ARBA00023136"/>
    </source>
</evidence>
<keyword evidence="7" id="KW-0256">Endoplasmic reticulum</keyword>
<dbReference type="AlphaFoldDB" id="A0A368F8A7"/>
<keyword evidence="4" id="KW-0328">Glycosyltransferase</keyword>
<evidence type="ECO:0000313" key="12">
    <source>
        <dbReference type="Proteomes" id="UP000252519"/>
    </source>
</evidence>
<dbReference type="GO" id="GO:0052925">
    <property type="term" value="F:dol-P-Man:Man(5)GlcNAc(2)-PP-Dol alpha-1,3-mannosyltransferase activity"/>
    <property type="evidence" value="ECO:0007669"/>
    <property type="project" value="UniProtKB-EC"/>
</dbReference>
<evidence type="ECO:0000256" key="5">
    <source>
        <dbReference type="ARBA" id="ARBA00022679"/>
    </source>
</evidence>
<evidence type="ECO:0000256" key="2">
    <source>
        <dbReference type="ARBA" id="ARBA00004922"/>
    </source>
</evidence>
<comment type="pathway">
    <text evidence="2">Protein modification; protein glycosylation.</text>
</comment>
<reference evidence="11 12" key="1">
    <citation type="submission" date="2014-10" db="EMBL/GenBank/DDBJ databases">
        <title>Draft genome of the hookworm Ancylostoma caninum.</title>
        <authorList>
            <person name="Mitreva M."/>
        </authorList>
    </citation>
    <scope>NUCLEOTIDE SEQUENCE [LARGE SCALE GENOMIC DNA]</scope>
    <source>
        <strain evidence="11 12">Baltimore</strain>
    </source>
</reference>
<comment type="caution">
    <text evidence="11">The sequence shown here is derived from an EMBL/GenBank/DDBJ whole genome shotgun (WGS) entry which is preliminary data.</text>
</comment>
<dbReference type="OrthoDB" id="20028at2759"/>
<keyword evidence="5" id="KW-0808">Transferase</keyword>